<evidence type="ECO:0000313" key="4">
    <source>
        <dbReference type="Proteomes" id="UP000284375"/>
    </source>
</evidence>
<evidence type="ECO:0000259" key="2">
    <source>
        <dbReference type="Pfam" id="PF14420"/>
    </source>
</evidence>
<dbReference type="Pfam" id="PF14420">
    <property type="entry name" value="Clr5"/>
    <property type="match status" value="1"/>
</dbReference>
<evidence type="ECO:0000313" key="3">
    <source>
        <dbReference type="EMBL" id="ROW02953.1"/>
    </source>
</evidence>
<dbReference type="OrthoDB" id="5392716at2759"/>
<feature type="region of interest" description="Disordered" evidence="1">
    <location>
        <begin position="130"/>
        <end position="237"/>
    </location>
</feature>
<dbReference type="Proteomes" id="UP000284375">
    <property type="component" value="Unassembled WGS sequence"/>
</dbReference>
<dbReference type="InterPro" id="IPR025676">
    <property type="entry name" value="Clr5_dom"/>
</dbReference>
<feature type="compositionally biased region" description="Pro residues" evidence="1">
    <location>
        <begin position="203"/>
        <end position="220"/>
    </location>
</feature>
<evidence type="ECO:0000256" key="1">
    <source>
        <dbReference type="SAM" id="MobiDB-lite"/>
    </source>
</evidence>
<keyword evidence="4" id="KW-1185">Reference proteome</keyword>
<sequence length="237" mass="27315">MAGGRPRIDFEQHKDLIVQLYRDKTPWPRIEEILLTQHGCKVSARTIHQRFKEWDTAIIRVRTDVTDELKDRIKAYWADRSTRPRTDEELHQKLLDDGFTVTLTAVAKLRHELKLYRRWDHKLGHVRPESELHRRRRHRKQKGSVFTDAQLAPPTELDHERPTVQPQPPREPARPRLQTARPGGSNGLAARVSDRQRRQALPSQPPQPAQLAHPPPPHPSQQPFGSAADPSSALKDA</sequence>
<dbReference type="EMBL" id="LJZO01000004">
    <property type="protein sequence ID" value="ROW02953.1"/>
    <property type="molecule type" value="Genomic_DNA"/>
</dbReference>
<comment type="caution">
    <text evidence="3">The sequence shown here is derived from an EMBL/GenBank/DDBJ whole genome shotgun (WGS) entry which is preliminary data.</text>
</comment>
<reference evidence="3 4" key="1">
    <citation type="submission" date="2015-09" db="EMBL/GenBank/DDBJ databases">
        <title>Host preference determinants of Valsa canker pathogens revealed by comparative genomics.</title>
        <authorList>
            <person name="Yin Z."/>
            <person name="Huang L."/>
        </authorList>
    </citation>
    <scope>NUCLEOTIDE SEQUENCE [LARGE SCALE GENOMIC DNA]</scope>
    <source>
        <strain evidence="3 4">YSFL</strain>
    </source>
</reference>
<protein>
    <recommendedName>
        <fullName evidence="2">Clr5 domain-containing protein</fullName>
    </recommendedName>
</protein>
<feature type="compositionally biased region" description="Basic residues" evidence="1">
    <location>
        <begin position="133"/>
        <end position="142"/>
    </location>
</feature>
<accession>A0A423WI15</accession>
<organism evidence="3 4">
    <name type="scientific">Cytospora chrysosperma</name>
    <name type="common">Cytospora canker fungus</name>
    <name type="synonym">Sphaeria chrysosperma</name>
    <dbReference type="NCBI Taxonomy" id="252740"/>
    <lineage>
        <taxon>Eukaryota</taxon>
        <taxon>Fungi</taxon>
        <taxon>Dikarya</taxon>
        <taxon>Ascomycota</taxon>
        <taxon>Pezizomycotina</taxon>
        <taxon>Sordariomycetes</taxon>
        <taxon>Sordariomycetidae</taxon>
        <taxon>Diaporthales</taxon>
        <taxon>Cytosporaceae</taxon>
        <taxon>Cytospora</taxon>
    </lineage>
</organism>
<feature type="domain" description="Clr5" evidence="2">
    <location>
        <begin position="8"/>
        <end position="55"/>
    </location>
</feature>
<gene>
    <name evidence="3" type="ORF">VSDG_01899</name>
</gene>
<proteinExistence type="predicted"/>
<name>A0A423WI15_CYTCH</name>
<dbReference type="AlphaFoldDB" id="A0A423WI15"/>